<evidence type="ECO:0000256" key="1">
    <source>
        <dbReference type="ARBA" id="ARBA00010923"/>
    </source>
</evidence>
<keyword evidence="6" id="KW-0378">Hydrolase</keyword>
<feature type="coiled-coil region" evidence="4">
    <location>
        <begin position="388"/>
        <end position="415"/>
    </location>
</feature>
<feature type="domain" description="Type I restriction modification DNA specificity" evidence="5">
    <location>
        <begin position="34"/>
        <end position="190"/>
    </location>
</feature>
<dbReference type="Proteomes" id="UP001621714">
    <property type="component" value="Unassembled WGS sequence"/>
</dbReference>
<dbReference type="EMBL" id="JBANFI010000002">
    <property type="protein sequence ID" value="MFK7160030.1"/>
    <property type="molecule type" value="Genomic_DNA"/>
</dbReference>
<feature type="domain" description="Type I restriction modification DNA specificity" evidence="5">
    <location>
        <begin position="228"/>
        <end position="400"/>
    </location>
</feature>
<organism evidence="6 7">
    <name type="scientific">Marinospirillum alkalitolerans</name>
    <dbReference type="NCBI Taxonomy" id="3123374"/>
    <lineage>
        <taxon>Bacteria</taxon>
        <taxon>Pseudomonadati</taxon>
        <taxon>Pseudomonadota</taxon>
        <taxon>Gammaproteobacteria</taxon>
        <taxon>Oceanospirillales</taxon>
        <taxon>Oceanospirillaceae</taxon>
        <taxon>Marinospirillum</taxon>
    </lineage>
</organism>
<dbReference type="InterPro" id="IPR044946">
    <property type="entry name" value="Restrct_endonuc_typeI_TRD_sf"/>
</dbReference>
<gene>
    <name evidence="6" type="ORF">V6U78_03150</name>
</gene>
<dbReference type="CDD" id="cd17267">
    <property type="entry name" value="RMtype1_S_EcoAO83I-TRD1-CR1_like"/>
    <property type="match status" value="1"/>
</dbReference>
<comment type="caution">
    <text evidence="6">The sequence shown here is derived from an EMBL/GenBank/DDBJ whole genome shotgun (WGS) entry which is preliminary data.</text>
</comment>
<evidence type="ECO:0000313" key="6">
    <source>
        <dbReference type="EMBL" id="MFK7160030.1"/>
    </source>
</evidence>
<feature type="coiled-coil region" evidence="4">
    <location>
        <begin position="166"/>
        <end position="193"/>
    </location>
</feature>
<sequence length="434" mass="47489">MSNQVAEVSAKYLSEAAKNAVPVGYKQTEVGMIPEDWGVCELEEVITLQRGFDLPNRLRQPGTIPIVSSSGVTGFHNKAMIKAPGIVTGRYGTIGQIFYLRESFWPLNTTLYVSEFKKVSPEYAYHLLKTVDFESHSGKSGVPGVNRNDVYQERICVPSAKEQTAIANALSDVDALISELEKLIAKKQAIKTATMQQLLTGRTRLPQFALREDGTPKGTKPSELGEIPEDWVVKKIGDFTDCTAGGTPSTSISGYWGGTHPWMSSGELHLKRVFDVAERITDSGLANSSTKYVPVDSVLIGLAGQGKTRGTVAIARISLCTNQSIASVFPSESHSTDYLFYNLDNRYEELRGLSTGDGGRGGLNLTIIRNLSLPYPDIEEQTAIATILSDMDAEIQALEQRLGKTRQIKQGMMQELLTGKTRLVQPLNKESQHG</sequence>
<dbReference type="CDD" id="cd17294">
    <property type="entry name" value="RMtype1_S_MmaC7ORF19P_TRD1-CR1_like"/>
    <property type="match status" value="1"/>
</dbReference>
<evidence type="ECO:0000256" key="3">
    <source>
        <dbReference type="ARBA" id="ARBA00023125"/>
    </source>
</evidence>
<keyword evidence="6" id="KW-0255">Endonuclease</keyword>
<accession>A0ABW8PUT5</accession>
<comment type="similarity">
    <text evidence="1">Belongs to the type-I restriction system S methylase family.</text>
</comment>
<evidence type="ECO:0000256" key="4">
    <source>
        <dbReference type="SAM" id="Coils"/>
    </source>
</evidence>
<dbReference type="InterPro" id="IPR052021">
    <property type="entry name" value="Type-I_RS_S_subunit"/>
</dbReference>
<protein>
    <submittedName>
        <fullName evidence="6">Restriction endonuclease subunit S</fullName>
        <ecNumber evidence="6">3.1.21.-</ecNumber>
    </submittedName>
</protein>
<dbReference type="Gene3D" id="3.90.220.20">
    <property type="entry name" value="DNA methylase specificity domains"/>
    <property type="match status" value="2"/>
</dbReference>
<keyword evidence="3" id="KW-0238">DNA-binding</keyword>
<dbReference type="EC" id="3.1.21.-" evidence="6"/>
<dbReference type="PANTHER" id="PTHR30408:SF12">
    <property type="entry name" value="TYPE I RESTRICTION ENZYME MJAVIII SPECIFICITY SUBUNIT"/>
    <property type="match status" value="1"/>
</dbReference>
<keyword evidence="6" id="KW-0540">Nuclease</keyword>
<dbReference type="InterPro" id="IPR000055">
    <property type="entry name" value="Restrct_endonuc_typeI_TRD"/>
</dbReference>
<dbReference type="Gene3D" id="1.10.287.1120">
    <property type="entry name" value="Bipartite methylase S protein"/>
    <property type="match status" value="2"/>
</dbReference>
<dbReference type="GO" id="GO:0004519">
    <property type="term" value="F:endonuclease activity"/>
    <property type="evidence" value="ECO:0007669"/>
    <property type="project" value="UniProtKB-KW"/>
</dbReference>
<proteinExistence type="inferred from homology"/>
<keyword evidence="2" id="KW-0680">Restriction system</keyword>
<keyword evidence="4" id="KW-0175">Coiled coil</keyword>
<dbReference type="RefSeq" id="WP_405337116.1">
    <property type="nucleotide sequence ID" value="NZ_JBANFI010000002.1"/>
</dbReference>
<dbReference type="SUPFAM" id="SSF116734">
    <property type="entry name" value="DNA methylase specificity domain"/>
    <property type="match status" value="2"/>
</dbReference>
<evidence type="ECO:0000259" key="5">
    <source>
        <dbReference type="Pfam" id="PF01420"/>
    </source>
</evidence>
<reference evidence="6 7" key="1">
    <citation type="submission" date="2024-02" db="EMBL/GenBank/DDBJ databases">
        <title>Marinospirillum sp. MEB 164 isolated from Lonar lake sediment.</title>
        <authorList>
            <person name="Joshi A."/>
            <person name="Thite S."/>
        </authorList>
    </citation>
    <scope>NUCLEOTIDE SEQUENCE [LARGE SCALE GENOMIC DNA]</scope>
    <source>
        <strain evidence="6 7">MEB164</strain>
    </source>
</reference>
<evidence type="ECO:0000256" key="2">
    <source>
        <dbReference type="ARBA" id="ARBA00022747"/>
    </source>
</evidence>
<dbReference type="GO" id="GO:0016787">
    <property type="term" value="F:hydrolase activity"/>
    <property type="evidence" value="ECO:0007669"/>
    <property type="project" value="UniProtKB-KW"/>
</dbReference>
<keyword evidence="7" id="KW-1185">Reference proteome</keyword>
<name>A0ABW8PUT5_9GAMM</name>
<evidence type="ECO:0000313" key="7">
    <source>
        <dbReference type="Proteomes" id="UP001621714"/>
    </source>
</evidence>
<dbReference type="Pfam" id="PF01420">
    <property type="entry name" value="Methylase_S"/>
    <property type="match status" value="2"/>
</dbReference>
<dbReference type="PANTHER" id="PTHR30408">
    <property type="entry name" value="TYPE-1 RESTRICTION ENZYME ECOKI SPECIFICITY PROTEIN"/>
    <property type="match status" value="1"/>
</dbReference>